<accession>A0A8H3EGU6</accession>
<evidence type="ECO:0000256" key="7">
    <source>
        <dbReference type="PIRNR" id="PIRNR026991"/>
    </source>
</evidence>
<dbReference type="Proteomes" id="UP000664521">
    <property type="component" value="Unassembled WGS sequence"/>
</dbReference>
<dbReference type="GO" id="GO:0120231">
    <property type="term" value="C:DNA recombinase auxiliary factor complex"/>
    <property type="evidence" value="ECO:0007669"/>
    <property type="project" value="TreeGrafter"/>
</dbReference>
<dbReference type="PANTHER" id="PTHR15938">
    <property type="entry name" value="TBP-1 INTERACTING PROTEIN"/>
    <property type="match status" value="1"/>
</dbReference>
<keyword evidence="10" id="KW-1185">Reference proteome</keyword>
<sequence length="214" mass="23471">MAPKSLPPSAKQALILTYLRSSLTAHTLKDLEKALPSVASINGMQVKEYLQALSDDGKIHVEKIGSGNWYWSFASEETALRTSELAKLRAEMEGATKAVCDLEGKVAAARAESADGEEEGEREMLVTKQETLSNELIILKRELAGYADADPGEVERKIKEVKAFKAKAERWTDNLMLVEGYMTKLLGGDTAALDGLRRECYGEQYVEGEGLAEL</sequence>
<keyword evidence="6" id="KW-0469">Meiosis</keyword>
<evidence type="ECO:0000259" key="8">
    <source>
        <dbReference type="Pfam" id="PF03962"/>
    </source>
</evidence>
<evidence type="ECO:0000256" key="3">
    <source>
        <dbReference type="ARBA" id="ARBA00023054"/>
    </source>
</evidence>
<evidence type="ECO:0000256" key="4">
    <source>
        <dbReference type="ARBA" id="ARBA00023172"/>
    </source>
</evidence>
<dbReference type="PIRSF" id="PIRSF026991">
    <property type="entry name" value="Mnd1"/>
    <property type="match status" value="1"/>
</dbReference>
<comment type="similarity">
    <text evidence="2 7">Belongs to the MND1 family.</text>
</comment>
<dbReference type="InterPro" id="IPR040453">
    <property type="entry name" value="Mnd1_HTH"/>
</dbReference>
<organism evidence="9 10">
    <name type="scientific">Heterodermia speciosa</name>
    <dbReference type="NCBI Taxonomy" id="116794"/>
    <lineage>
        <taxon>Eukaryota</taxon>
        <taxon>Fungi</taxon>
        <taxon>Dikarya</taxon>
        <taxon>Ascomycota</taxon>
        <taxon>Pezizomycotina</taxon>
        <taxon>Lecanoromycetes</taxon>
        <taxon>OSLEUM clade</taxon>
        <taxon>Lecanoromycetidae</taxon>
        <taxon>Caliciales</taxon>
        <taxon>Physciaceae</taxon>
        <taxon>Heterodermia</taxon>
    </lineage>
</organism>
<keyword evidence="4" id="KW-0233">DNA recombination</keyword>
<evidence type="ECO:0000256" key="5">
    <source>
        <dbReference type="ARBA" id="ARBA00023242"/>
    </source>
</evidence>
<proteinExistence type="inferred from homology"/>
<keyword evidence="5 7" id="KW-0539">Nucleus</keyword>
<comment type="function">
    <text evidence="7">Required for proper homologous chromosome pairing and efficient cross-over and intragenic recombination during meiosis.</text>
</comment>
<reference evidence="9" key="1">
    <citation type="submission" date="2021-03" db="EMBL/GenBank/DDBJ databases">
        <authorList>
            <person name="Tagirdzhanova G."/>
        </authorList>
    </citation>
    <scope>NUCLEOTIDE SEQUENCE</scope>
</reference>
<gene>
    <name evidence="9" type="ORF">HETSPECPRED_006123</name>
</gene>
<dbReference type="OrthoDB" id="9978204at2759"/>
<feature type="domain" description="Mnd1 HTH" evidence="8">
    <location>
        <begin position="15"/>
        <end position="74"/>
    </location>
</feature>
<dbReference type="Pfam" id="PF03962">
    <property type="entry name" value="Mnd1"/>
    <property type="match status" value="1"/>
</dbReference>
<evidence type="ECO:0000256" key="2">
    <source>
        <dbReference type="ARBA" id="ARBA00005981"/>
    </source>
</evidence>
<keyword evidence="3" id="KW-0175">Coiled coil</keyword>
<evidence type="ECO:0000313" key="10">
    <source>
        <dbReference type="Proteomes" id="UP000664521"/>
    </source>
</evidence>
<name>A0A8H3EGU6_9LECA</name>
<protein>
    <recommendedName>
        <fullName evidence="7">Meiotic nuclear division protein 1</fullName>
    </recommendedName>
</protein>
<dbReference type="InterPro" id="IPR005647">
    <property type="entry name" value="Mnd1"/>
</dbReference>
<dbReference type="GO" id="GO:0007129">
    <property type="term" value="P:homologous chromosome pairing at meiosis"/>
    <property type="evidence" value="ECO:0007669"/>
    <property type="project" value="TreeGrafter"/>
</dbReference>
<dbReference type="EMBL" id="CAJPDS010000004">
    <property type="protein sequence ID" value="CAF9906259.1"/>
    <property type="molecule type" value="Genomic_DNA"/>
</dbReference>
<dbReference type="GO" id="GO:0003690">
    <property type="term" value="F:double-stranded DNA binding"/>
    <property type="evidence" value="ECO:0007669"/>
    <property type="project" value="InterPro"/>
</dbReference>
<evidence type="ECO:0000313" key="9">
    <source>
        <dbReference type="EMBL" id="CAF9906259.1"/>
    </source>
</evidence>
<comment type="caution">
    <text evidence="9">The sequence shown here is derived from an EMBL/GenBank/DDBJ whole genome shotgun (WGS) entry which is preliminary data.</text>
</comment>
<dbReference type="GO" id="GO:0120230">
    <property type="term" value="F:recombinase activator activity"/>
    <property type="evidence" value="ECO:0007669"/>
    <property type="project" value="TreeGrafter"/>
</dbReference>
<dbReference type="GO" id="GO:0000709">
    <property type="term" value="P:meiotic joint molecule formation"/>
    <property type="evidence" value="ECO:0007669"/>
    <property type="project" value="TreeGrafter"/>
</dbReference>
<evidence type="ECO:0000256" key="6">
    <source>
        <dbReference type="ARBA" id="ARBA00023254"/>
    </source>
</evidence>
<evidence type="ECO:0000256" key="1">
    <source>
        <dbReference type="ARBA" id="ARBA00004123"/>
    </source>
</evidence>
<dbReference type="PANTHER" id="PTHR15938:SF1">
    <property type="entry name" value="MEIOTIC NUCLEAR DIVISION PROTEIN 1"/>
    <property type="match status" value="1"/>
</dbReference>
<dbReference type="GO" id="GO:0010774">
    <property type="term" value="P:meiotic strand invasion involved in reciprocal meiotic recombination"/>
    <property type="evidence" value="ECO:0007669"/>
    <property type="project" value="TreeGrafter"/>
</dbReference>
<dbReference type="AlphaFoldDB" id="A0A8H3EGU6"/>
<dbReference type="GO" id="GO:0000794">
    <property type="term" value="C:condensed nuclear chromosome"/>
    <property type="evidence" value="ECO:0007669"/>
    <property type="project" value="TreeGrafter"/>
</dbReference>
<comment type="subcellular location">
    <subcellularLocation>
        <location evidence="1 7">Nucleus</location>
    </subcellularLocation>
</comment>